<sequence>MGYEIDPEYKEQLKRTVEARQKAREAKKKKREEEEEMLNYIDSDETFSFIAGYTSGGAPYGVTWEQYDSERDNDDLEDEKSEYDEYEIPF</sequence>
<proteinExistence type="predicted"/>
<dbReference type="AlphaFoldDB" id="A0A942UV80"/>
<evidence type="ECO:0000313" key="3">
    <source>
        <dbReference type="EMBL" id="MBS4539203.1"/>
    </source>
</evidence>
<feature type="compositionally biased region" description="Acidic residues" evidence="2">
    <location>
        <begin position="71"/>
        <end position="90"/>
    </location>
</feature>
<evidence type="ECO:0000313" key="4">
    <source>
        <dbReference type="Proteomes" id="UP000724672"/>
    </source>
</evidence>
<gene>
    <name evidence="3" type="ORF">GOQ27_12075</name>
</gene>
<protein>
    <submittedName>
        <fullName evidence="3">Uncharacterized protein</fullName>
    </submittedName>
</protein>
<reference evidence="3" key="1">
    <citation type="submission" date="2019-12" db="EMBL/GenBank/DDBJ databases">
        <title>Clostridiaceae gen. nov. sp. nov., isolated from sediment in Xinjiang, China.</title>
        <authorList>
            <person name="Zhang R."/>
        </authorList>
    </citation>
    <scope>NUCLEOTIDE SEQUENCE</scope>
    <source>
        <strain evidence="3">D2Q-11</strain>
    </source>
</reference>
<comment type="caution">
    <text evidence="3">The sequence shown here is derived from an EMBL/GenBank/DDBJ whole genome shotgun (WGS) entry which is preliminary data.</text>
</comment>
<dbReference type="RefSeq" id="WP_203367129.1">
    <property type="nucleotide sequence ID" value="NZ_WSFT01000043.1"/>
</dbReference>
<organism evidence="3 4">
    <name type="scientific">Anaeromonas frigoriresistens</name>
    <dbReference type="NCBI Taxonomy" id="2683708"/>
    <lineage>
        <taxon>Bacteria</taxon>
        <taxon>Bacillati</taxon>
        <taxon>Bacillota</taxon>
        <taxon>Tissierellia</taxon>
        <taxon>Tissierellales</taxon>
        <taxon>Thermohalobacteraceae</taxon>
        <taxon>Anaeromonas</taxon>
    </lineage>
</organism>
<name>A0A942UV80_9FIRM</name>
<feature type="coiled-coil region" evidence="1">
    <location>
        <begin position="9"/>
        <end position="43"/>
    </location>
</feature>
<evidence type="ECO:0000256" key="1">
    <source>
        <dbReference type="SAM" id="Coils"/>
    </source>
</evidence>
<accession>A0A942UV80</accession>
<keyword evidence="4" id="KW-1185">Reference proteome</keyword>
<evidence type="ECO:0000256" key="2">
    <source>
        <dbReference type="SAM" id="MobiDB-lite"/>
    </source>
</evidence>
<feature type="region of interest" description="Disordered" evidence="2">
    <location>
        <begin position="68"/>
        <end position="90"/>
    </location>
</feature>
<dbReference type="Proteomes" id="UP000724672">
    <property type="component" value="Unassembled WGS sequence"/>
</dbReference>
<keyword evidence="1" id="KW-0175">Coiled coil</keyword>
<dbReference type="EMBL" id="WSFT01000043">
    <property type="protein sequence ID" value="MBS4539203.1"/>
    <property type="molecule type" value="Genomic_DNA"/>
</dbReference>